<gene>
    <name evidence="5" type="ORF">H9892_05610</name>
</gene>
<dbReference type="InterPro" id="IPR018490">
    <property type="entry name" value="cNMP-bd_dom_sf"/>
</dbReference>
<evidence type="ECO:0000256" key="1">
    <source>
        <dbReference type="ARBA" id="ARBA00023015"/>
    </source>
</evidence>
<evidence type="ECO:0000313" key="5">
    <source>
        <dbReference type="EMBL" id="HIW02798.1"/>
    </source>
</evidence>
<reference evidence="5" key="1">
    <citation type="journal article" date="2021" name="PeerJ">
        <title>Extensive microbial diversity within the chicken gut microbiome revealed by metagenomics and culture.</title>
        <authorList>
            <person name="Gilroy R."/>
            <person name="Ravi A."/>
            <person name="Getino M."/>
            <person name="Pursley I."/>
            <person name="Horton D.L."/>
            <person name="Alikhan N.F."/>
            <person name="Baker D."/>
            <person name="Gharbi K."/>
            <person name="Hall N."/>
            <person name="Watson M."/>
            <person name="Adriaenssens E.M."/>
            <person name="Foster-Nyarko E."/>
            <person name="Jarju S."/>
            <person name="Secka A."/>
            <person name="Antonio M."/>
            <person name="Oren A."/>
            <person name="Chaudhuri R.R."/>
            <person name="La Ragione R."/>
            <person name="Hildebrand F."/>
            <person name="Pallen M.J."/>
        </authorList>
    </citation>
    <scope>NUCLEOTIDE SEQUENCE</scope>
    <source>
        <strain evidence="5">12435</strain>
    </source>
</reference>
<proteinExistence type="predicted"/>
<dbReference type="SUPFAM" id="SSF51206">
    <property type="entry name" value="cAMP-binding domain-like"/>
    <property type="match status" value="1"/>
</dbReference>
<comment type="caution">
    <text evidence="5">The sequence shown here is derived from an EMBL/GenBank/DDBJ whole genome shotgun (WGS) entry which is preliminary data.</text>
</comment>
<dbReference type="InterPro" id="IPR000595">
    <property type="entry name" value="cNMP-bd_dom"/>
</dbReference>
<dbReference type="GO" id="GO:0003677">
    <property type="term" value="F:DNA binding"/>
    <property type="evidence" value="ECO:0007669"/>
    <property type="project" value="UniProtKB-KW"/>
</dbReference>
<evidence type="ECO:0000256" key="2">
    <source>
        <dbReference type="ARBA" id="ARBA00023125"/>
    </source>
</evidence>
<dbReference type="Gene3D" id="2.60.120.10">
    <property type="entry name" value="Jelly Rolls"/>
    <property type="match status" value="1"/>
</dbReference>
<dbReference type="AlphaFoldDB" id="A0A9D1Q0S7"/>
<keyword evidence="3" id="KW-0804">Transcription</keyword>
<name>A0A9D1Q0S7_9FIRM</name>
<protein>
    <submittedName>
        <fullName evidence="5">Crp/Fnr family transcriptional regulator</fullName>
    </submittedName>
</protein>
<dbReference type="Pfam" id="PF00027">
    <property type="entry name" value="cNMP_binding"/>
    <property type="match status" value="1"/>
</dbReference>
<evidence type="ECO:0000259" key="4">
    <source>
        <dbReference type="PROSITE" id="PS51063"/>
    </source>
</evidence>
<reference evidence="5" key="2">
    <citation type="submission" date="2021-04" db="EMBL/GenBank/DDBJ databases">
        <authorList>
            <person name="Gilroy R."/>
        </authorList>
    </citation>
    <scope>NUCLEOTIDE SEQUENCE</scope>
    <source>
        <strain evidence="5">12435</strain>
    </source>
</reference>
<sequence length="220" mass="24375">MDMRTIEAVSRSPLMTGIKEPDKLLGCFGARKHRFPKDAEIVGYGDAAAIAVITKGSAYAVSEDYSGNRNIINLIGEGGVYGVAFVYSGHAVTTRLVAAEPCEAVLMNGERLHKPCGDLCRDHLRFLHNALSVVSRASVNYLEKIEHLSRRSLRDKVMSYLTAQSIKCGCREFDIPFSRQELADWLAADRSALSAELSRMKADGLIDYNMRRFRLLDTNG</sequence>
<keyword evidence="2" id="KW-0238">DNA-binding</keyword>
<dbReference type="PROSITE" id="PS51063">
    <property type="entry name" value="HTH_CRP_2"/>
    <property type="match status" value="1"/>
</dbReference>
<dbReference type="Pfam" id="PF13545">
    <property type="entry name" value="HTH_Crp_2"/>
    <property type="match status" value="1"/>
</dbReference>
<organism evidence="5 6">
    <name type="scientific">Candidatus Protoclostridium stercorigallinarum</name>
    <dbReference type="NCBI Taxonomy" id="2838741"/>
    <lineage>
        <taxon>Bacteria</taxon>
        <taxon>Bacillati</taxon>
        <taxon>Bacillota</taxon>
        <taxon>Clostridia</taxon>
        <taxon>Candidatus Protoclostridium</taxon>
    </lineage>
</organism>
<dbReference type="InterPro" id="IPR036390">
    <property type="entry name" value="WH_DNA-bd_sf"/>
</dbReference>
<evidence type="ECO:0000256" key="3">
    <source>
        <dbReference type="ARBA" id="ARBA00023163"/>
    </source>
</evidence>
<dbReference type="GO" id="GO:0006355">
    <property type="term" value="P:regulation of DNA-templated transcription"/>
    <property type="evidence" value="ECO:0007669"/>
    <property type="project" value="InterPro"/>
</dbReference>
<dbReference type="SUPFAM" id="SSF46785">
    <property type="entry name" value="Winged helix' DNA-binding domain"/>
    <property type="match status" value="1"/>
</dbReference>
<dbReference type="InterPro" id="IPR012318">
    <property type="entry name" value="HTH_CRP"/>
</dbReference>
<dbReference type="Proteomes" id="UP000823990">
    <property type="component" value="Unassembled WGS sequence"/>
</dbReference>
<evidence type="ECO:0000313" key="6">
    <source>
        <dbReference type="Proteomes" id="UP000823990"/>
    </source>
</evidence>
<keyword evidence="1" id="KW-0805">Transcription regulation</keyword>
<feature type="domain" description="HTH crp-type" evidence="4">
    <location>
        <begin position="151"/>
        <end position="219"/>
    </location>
</feature>
<dbReference type="InterPro" id="IPR014710">
    <property type="entry name" value="RmlC-like_jellyroll"/>
</dbReference>
<accession>A0A9D1Q0S7</accession>
<dbReference type="EMBL" id="DXHS01000088">
    <property type="protein sequence ID" value="HIW02798.1"/>
    <property type="molecule type" value="Genomic_DNA"/>
</dbReference>